<evidence type="ECO:0000256" key="1">
    <source>
        <dbReference type="SAM" id="MobiDB-lite"/>
    </source>
</evidence>
<dbReference type="Proteomes" id="UP000720189">
    <property type="component" value="Unassembled WGS sequence"/>
</dbReference>
<dbReference type="RefSeq" id="XP_046043281.1">
    <property type="nucleotide sequence ID" value="XM_046190809.1"/>
</dbReference>
<evidence type="ECO:0000313" key="3">
    <source>
        <dbReference type="Proteomes" id="UP000720189"/>
    </source>
</evidence>
<dbReference type="AlphaFoldDB" id="A0A9P9G1L3"/>
<protein>
    <recommendedName>
        <fullName evidence="4">BZIP domain-containing protein</fullName>
    </recommendedName>
</protein>
<evidence type="ECO:0000313" key="2">
    <source>
        <dbReference type="EMBL" id="KAH7230643.1"/>
    </source>
</evidence>
<organism evidence="2 3">
    <name type="scientific">Fusarium redolens</name>
    <dbReference type="NCBI Taxonomy" id="48865"/>
    <lineage>
        <taxon>Eukaryota</taxon>
        <taxon>Fungi</taxon>
        <taxon>Dikarya</taxon>
        <taxon>Ascomycota</taxon>
        <taxon>Pezizomycotina</taxon>
        <taxon>Sordariomycetes</taxon>
        <taxon>Hypocreomycetidae</taxon>
        <taxon>Hypocreales</taxon>
        <taxon>Nectriaceae</taxon>
        <taxon>Fusarium</taxon>
        <taxon>Fusarium redolens species complex</taxon>
    </lineage>
</organism>
<dbReference type="EMBL" id="JAGMUX010000022">
    <property type="protein sequence ID" value="KAH7230643.1"/>
    <property type="molecule type" value="Genomic_DNA"/>
</dbReference>
<accession>A0A9P9G1L3</accession>
<comment type="caution">
    <text evidence="2">The sequence shown here is derived from an EMBL/GenBank/DDBJ whole genome shotgun (WGS) entry which is preliminary data.</text>
</comment>
<dbReference type="PANTHER" id="PTHR42070">
    <property type="entry name" value="FILAMENT ASSOCIATED PROTEIN, PUTATIVE (AFU_ORTHOLOGUE AFUA_8G06630)-RELATED"/>
    <property type="match status" value="1"/>
</dbReference>
<dbReference type="OrthoDB" id="4505928at2759"/>
<feature type="region of interest" description="Disordered" evidence="1">
    <location>
        <begin position="47"/>
        <end position="73"/>
    </location>
</feature>
<proteinExistence type="predicted"/>
<sequence>MVAIFVWHGQGWADPQPLIHQTLDHSPFCHLRSALHKLNFPKLEHRLSPMPRKNRTPTSVIQNRDNQRRSRARRRQLVEELQLRLQDYERRGPQASIEMRREAKGVLWENKHLRDLLQIRGVSQDEIDDHLSLVGSIGTELNLDLRELLQRGSNPRTPRIQKYSAMQPRSSDTLHNITTYPYNIGDNPSPPGTSLSNHCSSLLSRALATSVPTRPTPSADIAEADCVVTNSCDHEKHDSYDSYTAQLPDRTSISFICNNNLPDPASHTDILPPVTDCFCPPSSPISISGHWNRGISCKAAINIISGLQNNADSDRVRDLLHCKESDDCLVQNSNVFQILDELA</sequence>
<name>A0A9P9G1L3_FUSRE</name>
<dbReference type="PANTHER" id="PTHR42070:SF1">
    <property type="entry name" value="FILAMENT ASSOCIATED PROTEIN, PUTATIVE (AFU_ORTHOLOGUE AFUA_8G06630)-RELATED"/>
    <property type="match status" value="1"/>
</dbReference>
<gene>
    <name evidence="2" type="ORF">BKA55DRAFT_545335</name>
</gene>
<dbReference type="GeneID" id="70220763"/>
<evidence type="ECO:0008006" key="4">
    <source>
        <dbReference type="Google" id="ProtNLM"/>
    </source>
</evidence>
<keyword evidence="3" id="KW-1185">Reference proteome</keyword>
<reference evidence="2" key="1">
    <citation type="journal article" date="2021" name="Nat. Commun.">
        <title>Genetic determinants of endophytism in the Arabidopsis root mycobiome.</title>
        <authorList>
            <person name="Mesny F."/>
            <person name="Miyauchi S."/>
            <person name="Thiergart T."/>
            <person name="Pickel B."/>
            <person name="Atanasova L."/>
            <person name="Karlsson M."/>
            <person name="Huettel B."/>
            <person name="Barry K.W."/>
            <person name="Haridas S."/>
            <person name="Chen C."/>
            <person name="Bauer D."/>
            <person name="Andreopoulos W."/>
            <person name="Pangilinan J."/>
            <person name="LaButti K."/>
            <person name="Riley R."/>
            <person name="Lipzen A."/>
            <person name="Clum A."/>
            <person name="Drula E."/>
            <person name="Henrissat B."/>
            <person name="Kohler A."/>
            <person name="Grigoriev I.V."/>
            <person name="Martin F.M."/>
            <person name="Hacquard S."/>
        </authorList>
    </citation>
    <scope>NUCLEOTIDE SEQUENCE</scope>
    <source>
        <strain evidence="2">MPI-CAGE-AT-0023</strain>
    </source>
</reference>